<dbReference type="PANTHER" id="PTHR31080:SF87">
    <property type="entry name" value="PECTINESTERASE INHIBITOR 7"/>
    <property type="match status" value="1"/>
</dbReference>
<dbReference type="InterPro" id="IPR006501">
    <property type="entry name" value="Pectinesterase_inhib_dom"/>
</dbReference>
<dbReference type="Proteomes" id="UP001443914">
    <property type="component" value="Unassembled WGS sequence"/>
</dbReference>
<proteinExistence type="predicted"/>
<name>A0AAW1GRL9_SAPOF</name>
<dbReference type="InterPro" id="IPR051955">
    <property type="entry name" value="PME_Inhibitor"/>
</dbReference>
<reference evidence="4" key="1">
    <citation type="submission" date="2024-03" db="EMBL/GenBank/DDBJ databases">
        <title>WGS assembly of Saponaria officinalis var. Norfolk2.</title>
        <authorList>
            <person name="Jenkins J."/>
            <person name="Shu S."/>
            <person name="Grimwood J."/>
            <person name="Barry K."/>
            <person name="Goodstein D."/>
            <person name="Schmutz J."/>
            <person name="Leebens-Mack J."/>
            <person name="Osbourn A."/>
        </authorList>
    </citation>
    <scope>NUCLEOTIDE SEQUENCE [LARGE SCALE GENOMIC DNA]</scope>
    <source>
        <strain evidence="4">JIC</strain>
    </source>
</reference>
<dbReference type="Gene3D" id="1.20.140.40">
    <property type="entry name" value="Invertase/pectin methylesterase inhibitor family protein"/>
    <property type="match status" value="1"/>
</dbReference>
<evidence type="ECO:0000256" key="1">
    <source>
        <dbReference type="ARBA" id="ARBA00022729"/>
    </source>
</evidence>
<dbReference type="SUPFAM" id="SSF101148">
    <property type="entry name" value="Plant invertase/pectin methylesterase inhibitor"/>
    <property type="match status" value="1"/>
</dbReference>
<dbReference type="EMBL" id="JBDFQZ010000014">
    <property type="protein sequence ID" value="KAK9665648.1"/>
    <property type="molecule type" value="Genomic_DNA"/>
</dbReference>
<evidence type="ECO:0000313" key="4">
    <source>
        <dbReference type="EMBL" id="KAK9665648.1"/>
    </source>
</evidence>
<dbReference type="CDD" id="cd15798">
    <property type="entry name" value="PMEI-like_3"/>
    <property type="match status" value="1"/>
</dbReference>
<evidence type="ECO:0000256" key="2">
    <source>
        <dbReference type="SAM" id="SignalP"/>
    </source>
</evidence>
<evidence type="ECO:0000313" key="5">
    <source>
        <dbReference type="Proteomes" id="UP001443914"/>
    </source>
</evidence>
<keyword evidence="5" id="KW-1185">Reference proteome</keyword>
<comment type="caution">
    <text evidence="4">The sequence shown here is derived from an EMBL/GenBank/DDBJ whole genome shotgun (WGS) entry which is preliminary data.</text>
</comment>
<dbReference type="GO" id="GO:0004857">
    <property type="term" value="F:enzyme inhibitor activity"/>
    <property type="evidence" value="ECO:0007669"/>
    <property type="project" value="InterPro"/>
</dbReference>
<dbReference type="PANTHER" id="PTHR31080">
    <property type="entry name" value="PECTINESTERASE INHIBITOR-LIKE"/>
    <property type="match status" value="1"/>
</dbReference>
<organism evidence="4 5">
    <name type="scientific">Saponaria officinalis</name>
    <name type="common">Common soapwort</name>
    <name type="synonym">Lychnis saponaria</name>
    <dbReference type="NCBI Taxonomy" id="3572"/>
    <lineage>
        <taxon>Eukaryota</taxon>
        <taxon>Viridiplantae</taxon>
        <taxon>Streptophyta</taxon>
        <taxon>Embryophyta</taxon>
        <taxon>Tracheophyta</taxon>
        <taxon>Spermatophyta</taxon>
        <taxon>Magnoliopsida</taxon>
        <taxon>eudicotyledons</taxon>
        <taxon>Gunneridae</taxon>
        <taxon>Pentapetalae</taxon>
        <taxon>Caryophyllales</taxon>
        <taxon>Caryophyllaceae</taxon>
        <taxon>Caryophylleae</taxon>
        <taxon>Saponaria</taxon>
    </lineage>
</organism>
<evidence type="ECO:0000259" key="3">
    <source>
        <dbReference type="SMART" id="SM00856"/>
    </source>
</evidence>
<dbReference type="Pfam" id="PF04043">
    <property type="entry name" value="PMEI"/>
    <property type="match status" value="1"/>
</dbReference>
<dbReference type="SMART" id="SM00856">
    <property type="entry name" value="PMEI"/>
    <property type="match status" value="1"/>
</dbReference>
<dbReference type="NCBIfam" id="TIGR01614">
    <property type="entry name" value="PME_inhib"/>
    <property type="match status" value="1"/>
</dbReference>
<dbReference type="AlphaFoldDB" id="A0AAW1GRL9"/>
<keyword evidence="1 2" id="KW-0732">Signal</keyword>
<feature type="domain" description="Pectinesterase inhibitor" evidence="3">
    <location>
        <begin position="32"/>
        <end position="192"/>
    </location>
</feature>
<feature type="signal peptide" evidence="2">
    <location>
        <begin position="1"/>
        <end position="20"/>
    </location>
</feature>
<dbReference type="InterPro" id="IPR035513">
    <property type="entry name" value="Invertase/methylesterase_inhib"/>
</dbReference>
<protein>
    <recommendedName>
        <fullName evidence="3">Pectinesterase inhibitor domain-containing protein</fullName>
    </recommendedName>
</protein>
<sequence>MNFHTLSILLLFITATAVAAAKTATTATAAPTKYNFIMSKCRTTSYPKMCVKSLSYYTNTINKSPSQMAQTALIVSLSKAHYAKTYMGQISHTKGLRPKEIGVIKDCMEEISDTVDRLGKSVHEFQVAVRARSRDFMWHMSNVQTWASAALTDLNTCADEVKSLNWRVKSGILDQFQGVLQCTRIISRDWAPKFWGPGTIEHVALVKGRPC</sequence>
<gene>
    <name evidence="4" type="ORF">RND81_14G126200</name>
</gene>
<accession>A0AAW1GRL9</accession>
<feature type="chain" id="PRO_5043329303" description="Pectinesterase inhibitor domain-containing protein" evidence="2">
    <location>
        <begin position="21"/>
        <end position="211"/>
    </location>
</feature>